<dbReference type="PANTHER" id="PTHR47642">
    <property type="entry name" value="ATP-DEPENDENT DNA HELICASE"/>
    <property type="match status" value="1"/>
</dbReference>
<dbReference type="GO" id="GO:0005524">
    <property type="term" value="F:ATP binding"/>
    <property type="evidence" value="ECO:0007669"/>
    <property type="project" value="UniProtKB-KW"/>
</dbReference>
<name>A0AA36HRP3_9DINO</name>
<evidence type="ECO:0000256" key="1">
    <source>
        <dbReference type="RuleBase" id="RU363044"/>
    </source>
</evidence>
<dbReference type="GO" id="GO:0016787">
    <property type="term" value="F:hydrolase activity"/>
    <property type="evidence" value="ECO:0007669"/>
    <property type="project" value="UniProtKB-KW"/>
</dbReference>
<comment type="similarity">
    <text evidence="1">Belongs to the helicase family.</text>
</comment>
<evidence type="ECO:0000259" key="3">
    <source>
        <dbReference type="PROSITE" id="PS00028"/>
    </source>
</evidence>
<dbReference type="Gene3D" id="3.40.50.300">
    <property type="entry name" value="P-loop containing nucleotide triphosphate hydrolases"/>
    <property type="match status" value="1"/>
</dbReference>
<keyword evidence="1" id="KW-0547">Nucleotide-binding</keyword>
<keyword evidence="5" id="KW-1185">Reference proteome</keyword>
<gene>
    <name evidence="4" type="ORF">EVOR1521_LOCUS3726</name>
</gene>
<dbReference type="InterPro" id="IPR010285">
    <property type="entry name" value="DNA_helicase_pif1-like_DEAD"/>
</dbReference>
<evidence type="ECO:0000313" key="4">
    <source>
        <dbReference type="EMBL" id="CAJ1374096.1"/>
    </source>
</evidence>
<proteinExistence type="inferred from homology"/>
<keyword evidence="1" id="KW-0234">DNA repair</keyword>
<dbReference type="InterPro" id="IPR051055">
    <property type="entry name" value="PIF1_helicase"/>
</dbReference>
<keyword evidence="1" id="KW-0227">DNA damage</keyword>
<dbReference type="Proteomes" id="UP001178507">
    <property type="component" value="Unassembled WGS sequence"/>
</dbReference>
<keyword evidence="1" id="KW-0233">DNA recombination</keyword>
<feature type="domain" description="C2H2-type" evidence="3">
    <location>
        <begin position="609"/>
        <end position="632"/>
    </location>
</feature>
<evidence type="ECO:0000256" key="2">
    <source>
        <dbReference type="SAM" id="MobiDB-lite"/>
    </source>
</evidence>
<feature type="region of interest" description="Disordered" evidence="2">
    <location>
        <begin position="3176"/>
        <end position="3195"/>
    </location>
</feature>
<feature type="compositionally biased region" description="Polar residues" evidence="2">
    <location>
        <begin position="2962"/>
        <end position="2971"/>
    </location>
</feature>
<dbReference type="PANTHER" id="PTHR47642:SF5">
    <property type="entry name" value="ATP-DEPENDENT DNA HELICASE"/>
    <property type="match status" value="1"/>
</dbReference>
<feature type="compositionally biased region" description="Basic and acidic residues" evidence="2">
    <location>
        <begin position="3184"/>
        <end position="3195"/>
    </location>
</feature>
<keyword evidence="1" id="KW-0347">Helicase</keyword>
<accession>A0AA36HRP3</accession>
<dbReference type="InterPro" id="IPR013087">
    <property type="entry name" value="Znf_C2H2_type"/>
</dbReference>
<dbReference type="PROSITE" id="PS00028">
    <property type="entry name" value="ZINC_FINGER_C2H2_1"/>
    <property type="match status" value="1"/>
</dbReference>
<dbReference type="EC" id="5.6.2.3" evidence="1"/>
<dbReference type="GO" id="GO:0006310">
    <property type="term" value="P:DNA recombination"/>
    <property type="evidence" value="ECO:0007669"/>
    <property type="project" value="UniProtKB-KW"/>
</dbReference>
<dbReference type="Pfam" id="PF14214">
    <property type="entry name" value="Helitron_like_N"/>
    <property type="match status" value="1"/>
</dbReference>
<dbReference type="EMBL" id="CAUJNA010000231">
    <property type="protein sequence ID" value="CAJ1374096.1"/>
    <property type="molecule type" value="Genomic_DNA"/>
</dbReference>
<keyword evidence="1" id="KW-0378">Hydrolase</keyword>
<keyword evidence="1" id="KW-0067">ATP-binding</keyword>
<protein>
    <recommendedName>
        <fullName evidence="1">ATP-dependent DNA helicase</fullName>
        <ecNumber evidence="1">5.6.2.3</ecNumber>
    </recommendedName>
</protein>
<reference evidence="4" key="1">
    <citation type="submission" date="2023-08" db="EMBL/GenBank/DDBJ databases">
        <authorList>
            <person name="Chen Y."/>
            <person name="Shah S."/>
            <person name="Dougan E. K."/>
            <person name="Thang M."/>
            <person name="Chan C."/>
        </authorList>
    </citation>
    <scope>NUCLEOTIDE SEQUENCE</scope>
</reference>
<evidence type="ECO:0000313" key="5">
    <source>
        <dbReference type="Proteomes" id="UP001178507"/>
    </source>
</evidence>
<dbReference type="InterPro" id="IPR046700">
    <property type="entry name" value="DUF6570"/>
</dbReference>
<feature type="region of interest" description="Disordered" evidence="2">
    <location>
        <begin position="2942"/>
        <end position="2971"/>
    </location>
</feature>
<dbReference type="SUPFAM" id="SSF52540">
    <property type="entry name" value="P-loop containing nucleoside triphosphate hydrolases"/>
    <property type="match status" value="2"/>
</dbReference>
<dbReference type="Pfam" id="PF20209">
    <property type="entry name" value="DUF6570"/>
    <property type="match status" value="1"/>
</dbReference>
<feature type="region of interest" description="Disordered" evidence="2">
    <location>
        <begin position="3136"/>
        <end position="3158"/>
    </location>
</feature>
<dbReference type="InterPro" id="IPR027417">
    <property type="entry name" value="P-loop_NTPase"/>
</dbReference>
<dbReference type="Pfam" id="PF05970">
    <property type="entry name" value="PIF1"/>
    <property type="match status" value="1"/>
</dbReference>
<comment type="catalytic activity">
    <reaction evidence="1">
        <text>ATP + H2O = ADP + phosphate + H(+)</text>
        <dbReference type="Rhea" id="RHEA:13065"/>
        <dbReference type="ChEBI" id="CHEBI:15377"/>
        <dbReference type="ChEBI" id="CHEBI:15378"/>
        <dbReference type="ChEBI" id="CHEBI:30616"/>
        <dbReference type="ChEBI" id="CHEBI:43474"/>
        <dbReference type="ChEBI" id="CHEBI:456216"/>
        <dbReference type="EC" id="5.6.2.3"/>
    </reaction>
</comment>
<feature type="compositionally biased region" description="Basic and acidic residues" evidence="2">
    <location>
        <begin position="2027"/>
        <end position="2036"/>
    </location>
</feature>
<dbReference type="GO" id="GO:0043139">
    <property type="term" value="F:5'-3' DNA helicase activity"/>
    <property type="evidence" value="ECO:0007669"/>
    <property type="project" value="UniProtKB-EC"/>
</dbReference>
<sequence>MTAPLDPSGRAPRVGSVAKGNYLDAFQGDSESCGELSVESLFGAIPQREDEWLRWVAARPNQPAAALRAAEVLRGPATEQSVQEAWREVETIQLDGCESAELVGWFRFRYFQWLPKTDLSALEQQLRQCSGSALEVAAGLLLSRDGTQTPEALKLLAEAGPSLRLALALHSSGEKSAVASLTPRAQQELKLSEEGRDFDELLLATFGFWLAGIAAREARTAGFVSVATARTEARQGILASAATARSKRARYVSLDKGGLRLLFAPTRRGCSEGEKAPNRRSWTVLTKGSAGALTRSEAASHCVCPESIPSFADLEAAWARVESRLDTAPRGSADASWAACVQKGAAPSKMSLGWNMDADVLAELHALGLEVGEGSSHGENNCLVDSMLQCLAAADVLPEEVLLCAETRQAMCAAARARLVAQADVRLRPQRLDACGVRDSGATAAEHECAYLQHHLHAEPVLRSIMADCGKVEWPDIELTVYAAGDAVHRCPDRVLLAGAGQPAEKLRLSLFSRTDADGNGWHYDPLFEGRVSAELDVAEEAAPTFEHKEAAGGEAGEDEAVVSLALMGVRRDSGDQRQALEEAVEHTVAGRMISMSEFAGRHRGRIVCAFRGCEYTCATADVLDAHLREVHAGDLAAAVAARSRLKGVSSEAHLAVYRLCLQELARRSPPQASASQDRACLRSYCDQVRTARTLMCFVCACRFAGVEEEADQDIQRYRAADMRGLLELLSFTTYMEKYGNLWPSGPDLRGNEAAFREWLRGFEGTLLLCCPEDVDCAAHDVRMGAGELCPACSIPICSVCVQDWRASRGSLPAAALSNDLWTGYLPVEIYTQAATVCELIAASPCLTGMFCFSLEYHRASSVYDATAYMPRHRLGARGNVTSYPLPWLDLLAQLGSMEAGNSVALPRTGVELAETVQVLLRTGGGLGEADAGRFLHQARVRRAVVLALIRGAVARKHTAYANVDLEAAMTRAAGLPEDGVPPEIVRLLDPDRNISRLRPQKAATPADGCHLEAEDAARQLADVRPHAVLLENSSALEEDAVAQDIAAWRHFDTQLRWGTEPPAAAVTITAGSQLVDQFKPLYFGVAFAFCFSYCIGLPDLVHHGTTTRYRREASAPIIDFPRWARAVSRRAESQFARDWLLLFALWNYSFRVQVNSSRGLVAYVPRGLPSLTSEELTEGAVALCKALHGQYRAGPDAPLQPVAGDVSKLHMVPELPRAARILLQNVQHVSAKIPGTVEVRKLMRHETHAYRIIYGEPIFVTISPNERDNLLSVRLFRCRKSDPVVEADEDARQWGGERQPVLGTAVTEATAGLLPAFEARRHLAAADPLSVVEAFHLQLRLCLRHLFGINICKNCPRCNCMSEDGSVASLRLGIFGRVTAVYAALEHQKAGGLHAHMQVFVENLHQVTPLHEIWNRLEKEASAPMVQRYLAFKAHVCKETYDDLATQQQRAHEVEAAWPEHARNPALVSMPTYLLDGDASDASWAEAFRADVQRIQELKQHHVHPFDGEGRRQLLRHCQSRQDRTVCKGRFPRVQEICSEAVVLCPGLARAFNLPFQGRRNLVGALVGPRNNEWVNGTHPALTAALRANTDVQLPYRLPPCKETHSSLCDEASCLDGVDLQSVITAAQHAQNAQCGYAGDYGSKRQVVALHEVNEWMRGQRALGEELAGKARSYQGARHLRRFLSDAYGRGIVRSAPEVVNLLTRQDSNVVTAAEALQTAPTESFPGRVFLECVEGPAQGGPAERPQRQYLQVDWRSRRHRSLTLRRMDILYGCRGTQWGVRDLSAYEWVRYWRVELARYRAPAEGVAKGQTVLHADLTASGHAKSEGLEAGVDYRVREGGGEDWVPFPDLPETERFRHQWVMVRRTRPVVPVFSGAPLPKVSSSERTCMLLMAYFHPWTLLEHCAAEGCPLASQLRGSAASWATAFANWQRRGASSVEQQRYVQNFLNVTRSRPGGSAVDSDEVESFSDEEVTLTQQELPVALETHVSGRAAAPGATSGAEKVSHWTNSTNAMARAQQVWGGETQRGRTERRGEQGGPEALRAAEQQLEAAKKSKRPAAWEAEGGGRACPRAGDVRVHPLPFQEDLEAWLGQQEGLAAEQHEFLRVVVEQLCKGLPRKQRVRGKQPIRGCPGEPLRWLLHGRPGVGKSFVLGKLRELFEMVMGWQAGVQFAFVALQVSNAAQHEGQTCHSFFGLNKFGQPVELGPGALQEKQRSFQRLEWVVVDEVSMLSASFLAVMERQARTLRPERGSSKLTSDNSERPWGGLSMVLAGDFHQLDPPDNGRSLCSIPDFERMQRPCAATAEFGQALIWDKGDGYGLHGVTEMQTPQRCRDAWWLDLLEQCRFGRLSEENHKFLHGLPTDVPGSFVNGQVLCGKRECAALCGTACLEQECTACQLERKRRRLVASGPTDGRFAGKFKDAPLIVANNDVKYEANKIRAQDYARQTDQAVVSWTVEGDESEAAVLSKPAAAVVVEFPDASWQVCPDLAVGQYPLGPQTVRWSVDTAAPGRKPVLWVRRSQIPLRPALALTAHGALGLTLEKAIVDLQLSAEMSSVGSYVALSRVRRAEDVLIFRPFARGLLARGPAPGPVVLLKWLSGEPVDWSVLDTTDGGTKECSRCGRKRPSASFAAPDGNAATSAASAAVCQVCRRGEKTCVACHVRKEKADFSAQRGAGRDICNLCWALKAECSLCLTWCPRQDFPTDNAAGRADTGRGRTKRQICKSCQAPDCWCVGCERKLGKGAFTHAQLARDAGARKCRACAGAGETQDRRCASCSRMLAKGAFSATQLAKPANERKCHTCAEQATGAGERQDWRCAGCDRQLEKGAFSATQLAKPASERKCHTCAERAAAAGERQDWRCAGCDRQLGKGAFSATQLAKPASVRKCRACAERASKGDGRCVCALCGVETAAVAFSRKQRREPASLRKCRACCGEPAEETPVADVLQETAEPTATRRGPEDAGTSSSFGGSSVQARAPLAAELQAERCDPEAASAGGADALPAAESEADRFDGILCAGCGMQRALCEFARAELAKPTKRRQCMQCKPDVQAVREVQTAGGYGAGASACVQAVLDGRLKPGRREARGAKREGAAGLVLGGLREPSWGAWIWSEAWRSVKFKAWEESQVVLNDREACARPRRAAGNAPASKQNAQGTLGGSTLRERSAIQISICQEKFAPNATSPHTPERRLSKVTDG</sequence>
<feature type="region of interest" description="Disordered" evidence="2">
    <location>
        <begin position="2021"/>
        <end position="2042"/>
    </location>
</feature>
<dbReference type="GO" id="GO:0000723">
    <property type="term" value="P:telomere maintenance"/>
    <property type="evidence" value="ECO:0007669"/>
    <property type="project" value="InterPro"/>
</dbReference>
<dbReference type="InterPro" id="IPR025476">
    <property type="entry name" value="Helitron_helicase-like"/>
</dbReference>
<comment type="cofactor">
    <cofactor evidence="1">
        <name>Mg(2+)</name>
        <dbReference type="ChEBI" id="CHEBI:18420"/>
    </cofactor>
</comment>
<dbReference type="GO" id="GO:0006281">
    <property type="term" value="P:DNA repair"/>
    <property type="evidence" value="ECO:0007669"/>
    <property type="project" value="UniProtKB-KW"/>
</dbReference>
<organism evidence="4 5">
    <name type="scientific">Effrenium voratum</name>
    <dbReference type="NCBI Taxonomy" id="2562239"/>
    <lineage>
        <taxon>Eukaryota</taxon>
        <taxon>Sar</taxon>
        <taxon>Alveolata</taxon>
        <taxon>Dinophyceae</taxon>
        <taxon>Suessiales</taxon>
        <taxon>Symbiodiniaceae</taxon>
        <taxon>Effrenium</taxon>
    </lineage>
</organism>
<comment type="caution">
    <text evidence="4">The sequence shown here is derived from an EMBL/GenBank/DDBJ whole genome shotgun (WGS) entry which is preliminary data.</text>
</comment>